<organism evidence="7 8">
    <name type="scientific">Pichia sorbitophila (strain ATCC MYA-4447 / BCRC 22081 / CBS 7064 / NBRC 10061 / NRRL Y-12695)</name>
    <name type="common">Hybrid yeast</name>
    <dbReference type="NCBI Taxonomy" id="559304"/>
    <lineage>
        <taxon>Eukaryota</taxon>
        <taxon>Fungi</taxon>
        <taxon>Dikarya</taxon>
        <taxon>Ascomycota</taxon>
        <taxon>Saccharomycotina</taxon>
        <taxon>Pichiomycetes</taxon>
        <taxon>Debaryomycetaceae</taxon>
        <taxon>Millerozyma</taxon>
    </lineage>
</organism>
<dbReference type="InterPro" id="IPR042489">
    <property type="entry name" value="CapZ_alpha_1"/>
</dbReference>
<dbReference type="GO" id="GO:0030479">
    <property type="term" value="C:actin cortical patch"/>
    <property type="evidence" value="ECO:0007669"/>
    <property type="project" value="TreeGrafter"/>
</dbReference>
<dbReference type="PROSITE" id="PS00749">
    <property type="entry name" value="F_ACTIN_CAPPING_A_2"/>
    <property type="match status" value="1"/>
</dbReference>
<dbReference type="EMBL" id="FO082047">
    <property type="protein sequence ID" value="CCE85806.1"/>
    <property type="molecule type" value="Genomic_DNA"/>
</dbReference>
<evidence type="ECO:0000313" key="8">
    <source>
        <dbReference type="Proteomes" id="UP000005222"/>
    </source>
</evidence>
<gene>
    <name evidence="7" type="primary">Piso0_005441</name>
    <name evidence="7" type="ORF">GNLVRS01_PISO0M14774g</name>
</gene>
<evidence type="ECO:0000256" key="6">
    <source>
        <dbReference type="RuleBase" id="RU365077"/>
    </source>
</evidence>
<comment type="subunit">
    <text evidence="6">Heterodimer of an alpha and a beta subunit.</text>
</comment>
<evidence type="ECO:0000256" key="4">
    <source>
        <dbReference type="ARBA" id="ARBA00023203"/>
    </source>
</evidence>
<comment type="similarity">
    <text evidence="1 6">Belongs to the F-actin-capping protein alpha subunit family.</text>
</comment>
<dbReference type="Gene3D" id="3.30.1140.60">
    <property type="entry name" value="F-actin capping protein, alpha subunit"/>
    <property type="match status" value="1"/>
</dbReference>
<dbReference type="InterPro" id="IPR037282">
    <property type="entry name" value="CapZ_alpha/beta"/>
</dbReference>
<dbReference type="GO" id="GO:0051015">
    <property type="term" value="F:actin filament binding"/>
    <property type="evidence" value="ECO:0007669"/>
    <property type="project" value="TreeGrafter"/>
</dbReference>
<dbReference type="AlphaFoldDB" id="G8Y538"/>
<dbReference type="OrthoDB" id="340550at2759"/>
<dbReference type="Proteomes" id="UP000005222">
    <property type="component" value="Chromosome M"/>
</dbReference>
<dbReference type="InterPro" id="IPR042276">
    <property type="entry name" value="CapZ_alpha/beta_2"/>
</dbReference>
<dbReference type="Gene3D" id="3.90.1150.210">
    <property type="entry name" value="F-actin capping protein, beta subunit"/>
    <property type="match status" value="1"/>
</dbReference>
<dbReference type="FunCoup" id="G8Y538">
    <property type="interactions" value="1342"/>
</dbReference>
<keyword evidence="4 6" id="KW-0009">Actin-binding</keyword>
<dbReference type="InterPro" id="IPR002189">
    <property type="entry name" value="CapZ_alpha"/>
</dbReference>
<accession>G8Y538</accession>
<keyword evidence="8" id="KW-1185">Reference proteome</keyword>
<evidence type="ECO:0000256" key="5">
    <source>
        <dbReference type="ARBA" id="ARBA00025389"/>
    </source>
</evidence>
<dbReference type="InterPro" id="IPR017865">
    <property type="entry name" value="F-actin_cap_asu_CS"/>
</dbReference>
<dbReference type="PANTHER" id="PTHR10653">
    <property type="entry name" value="F-ACTIN-CAPPING PROTEIN SUBUNIT ALPHA"/>
    <property type="match status" value="1"/>
</dbReference>
<dbReference type="PRINTS" id="PR00191">
    <property type="entry name" value="FACTINCAPA"/>
</dbReference>
<evidence type="ECO:0000256" key="1">
    <source>
        <dbReference type="ARBA" id="ARBA00010479"/>
    </source>
</evidence>
<evidence type="ECO:0000256" key="2">
    <source>
        <dbReference type="ARBA" id="ARBA00014038"/>
    </source>
</evidence>
<dbReference type="GO" id="GO:0008290">
    <property type="term" value="C:F-actin capping protein complex"/>
    <property type="evidence" value="ECO:0007669"/>
    <property type="project" value="UniProtKB-UniRule"/>
</dbReference>
<evidence type="ECO:0000313" key="7">
    <source>
        <dbReference type="EMBL" id="CCE85806.1"/>
    </source>
</evidence>
<dbReference type="HOGENOM" id="CLU_045161_3_0_1"/>
<dbReference type="Pfam" id="PF01267">
    <property type="entry name" value="F-actin_cap_A"/>
    <property type="match status" value="1"/>
</dbReference>
<dbReference type="eggNOG" id="KOG0836">
    <property type="taxonomic scope" value="Eukaryota"/>
</dbReference>
<dbReference type="GO" id="GO:0051016">
    <property type="term" value="P:barbed-end actin filament capping"/>
    <property type="evidence" value="ECO:0007669"/>
    <property type="project" value="UniProtKB-UniRule"/>
</dbReference>
<proteinExistence type="inferred from homology"/>
<dbReference type="OMA" id="QEHFPNA"/>
<sequence>MAQSVSLDSIIQSLVESSPPGELSEIVEDLNSVLPEEISSSIITQALENYIDKNCGIFSSSYIASEYNKSPHSTKYADFIGKKLFNIDLGRQAAIDFEEFTPGVDYPEYYPELVSKLKEYGDKQYPSKFAFTVIPSTDDVKIIVIGQRLNKENFYTGQWKSVYSLKEKVLEGTIKIDIHYFEEGNVRLTYEDKVTNDVTMDARYIINTINTTENNIAVKIVENFNDLNQRSFKNLRRLLPVTRSKINWGKAIGNYKLGSDVVHKK</sequence>
<dbReference type="PANTHER" id="PTHR10653:SF0">
    <property type="entry name" value="F-ACTIN-CAPPING PROTEIN SUBUNIT ALPHA"/>
    <property type="match status" value="1"/>
</dbReference>
<evidence type="ECO:0000256" key="3">
    <source>
        <dbReference type="ARBA" id="ARBA00022467"/>
    </source>
</evidence>
<reference evidence="7 8" key="1">
    <citation type="journal article" date="2012" name="G3 (Bethesda)">
        <title>Pichia sorbitophila, an interspecies yeast hybrid reveals early steps of genome resolution following polyploidization.</title>
        <authorList>
            <person name="Leh Louis V."/>
            <person name="Despons L."/>
            <person name="Friedrich A."/>
            <person name="Martin T."/>
            <person name="Durrens P."/>
            <person name="Casaregola S."/>
            <person name="Neuveglise C."/>
            <person name="Fairhead C."/>
            <person name="Marck C."/>
            <person name="Cruz J.A."/>
            <person name="Straub M.L."/>
            <person name="Kugler V."/>
            <person name="Sacerdot C."/>
            <person name="Uzunov Z."/>
            <person name="Thierry A."/>
            <person name="Weiss S."/>
            <person name="Bleykasten C."/>
            <person name="De Montigny J."/>
            <person name="Jacques N."/>
            <person name="Jung P."/>
            <person name="Lemaire M."/>
            <person name="Mallet S."/>
            <person name="Morel G."/>
            <person name="Richard G.F."/>
            <person name="Sarkar A."/>
            <person name="Savel G."/>
            <person name="Schacherer J."/>
            <person name="Seret M.L."/>
            <person name="Talla E."/>
            <person name="Samson G."/>
            <person name="Jubin C."/>
            <person name="Poulain J."/>
            <person name="Vacherie B."/>
            <person name="Barbe V."/>
            <person name="Pelletier E."/>
            <person name="Sherman D.J."/>
            <person name="Westhof E."/>
            <person name="Weissenbach J."/>
            <person name="Baret P.V."/>
            <person name="Wincker P."/>
            <person name="Gaillardin C."/>
            <person name="Dujon B."/>
            <person name="Souciet J.L."/>
        </authorList>
    </citation>
    <scope>NUCLEOTIDE SEQUENCE [LARGE SCALE GENOMIC DNA]</scope>
    <source>
        <strain evidence="8">ATCC MYA-4447 / BCRC 22081 / CBS 7064 / NBRC 10061 / NRRL Y-12695</strain>
    </source>
</reference>
<dbReference type="InParanoid" id="G8Y538"/>
<protein>
    <recommendedName>
        <fullName evidence="2 6">F-actin-capping protein subunit alpha</fullName>
    </recommendedName>
</protein>
<dbReference type="STRING" id="559304.G8Y538"/>
<dbReference type="GO" id="GO:0030036">
    <property type="term" value="P:actin cytoskeleton organization"/>
    <property type="evidence" value="ECO:0007669"/>
    <property type="project" value="TreeGrafter"/>
</dbReference>
<dbReference type="SUPFAM" id="SSF90096">
    <property type="entry name" value="Subunits of heterodimeric actin filament capping protein Capz"/>
    <property type="match status" value="1"/>
</dbReference>
<comment type="function">
    <text evidence="5 6">F-actin-capping proteins bind in a Ca(2+)-independent manner to the fast growing ends of actin filaments (barbed end) thereby blocking the exchange of subunits at these ends. Unlike other capping proteins (such as gelsolin and severin), these proteins do not sever actin filaments.</text>
</comment>
<keyword evidence="3 6" id="KW-0117">Actin capping</keyword>
<name>G8Y538_PICSO</name>